<evidence type="ECO:0000256" key="9">
    <source>
        <dbReference type="SAM" id="MobiDB-lite"/>
    </source>
</evidence>
<dbReference type="Gene3D" id="1.20.120.1780">
    <property type="entry name" value="UbiA prenyltransferase"/>
    <property type="match status" value="1"/>
</dbReference>
<comment type="similarity">
    <text evidence="3 8">Belongs to the UbiA prenyltransferase family.</text>
</comment>
<dbReference type="InterPro" id="IPR000537">
    <property type="entry name" value="UbiA_prenyltransferase"/>
</dbReference>
<comment type="caution">
    <text evidence="10">The sequence shown here is derived from an EMBL/GenBank/DDBJ whole genome shotgun (WGS) entry which is preliminary data.</text>
</comment>
<keyword evidence="5 8" id="KW-0812">Transmembrane</keyword>
<dbReference type="GO" id="GO:0005743">
    <property type="term" value="C:mitochondrial inner membrane"/>
    <property type="evidence" value="ECO:0007669"/>
    <property type="project" value="UniProtKB-SubCell"/>
</dbReference>
<evidence type="ECO:0000256" key="5">
    <source>
        <dbReference type="ARBA" id="ARBA00022692"/>
    </source>
</evidence>
<dbReference type="HAMAP" id="MF_01635">
    <property type="entry name" value="UbiA"/>
    <property type="match status" value="1"/>
</dbReference>
<evidence type="ECO:0000256" key="4">
    <source>
        <dbReference type="ARBA" id="ARBA00022679"/>
    </source>
</evidence>
<protein>
    <recommendedName>
        <fullName evidence="8">4-hydroxybenzoate polyprenyltransferase, mitochondrial</fullName>
        <shortName evidence="8">4-HB polyprenyltransferase</shortName>
        <ecNumber evidence="8">2.5.1.39</ecNumber>
    </recommendedName>
    <alternativeName>
        <fullName evidence="8">Para-hydroxybenzoate--polyprenyltransferase</fullName>
        <shortName evidence="8">PHB:PPT</shortName>
        <shortName evidence="8">PHB:polyprenyltransferase</shortName>
    </alternativeName>
</protein>
<comment type="subcellular location">
    <subcellularLocation>
        <location evidence="2">Membrane</location>
        <topology evidence="2">Multi-pass membrane protein</topology>
    </subcellularLocation>
    <subcellularLocation>
        <location evidence="8">Mitochondrion inner membrane</location>
        <topology evidence="8">Multi-pass membrane protein</topology>
        <orientation evidence="8">Matrix side</orientation>
    </subcellularLocation>
</comment>
<evidence type="ECO:0000313" key="10">
    <source>
        <dbReference type="EMBL" id="KAK4534815.1"/>
    </source>
</evidence>
<dbReference type="EMBL" id="JANCYW010000003">
    <property type="protein sequence ID" value="KAK4534815.1"/>
    <property type="molecule type" value="Genomic_DNA"/>
</dbReference>
<keyword evidence="11" id="KW-1185">Reference proteome</keyword>
<feature type="transmembrane region" description="Helical" evidence="8">
    <location>
        <begin position="273"/>
        <end position="292"/>
    </location>
</feature>
<comment type="pathway">
    <text evidence="8">Cofactor biosynthesis; ubiquinone biosynthesis.</text>
</comment>
<name>A0AAV9IR81_CYACA</name>
<dbReference type="Gene3D" id="1.10.357.140">
    <property type="entry name" value="UbiA prenyltransferase"/>
    <property type="match status" value="1"/>
</dbReference>
<keyword evidence="8" id="KW-0999">Mitochondrion inner membrane</keyword>
<dbReference type="AlphaFoldDB" id="A0AAV9IR81"/>
<feature type="transmembrane region" description="Helical" evidence="8">
    <location>
        <begin position="328"/>
        <end position="348"/>
    </location>
</feature>
<dbReference type="GO" id="GO:0008412">
    <property type="term" value="F:4-hydroxybenzoate polyprenyltransferase activity"/>
    <property type="evidence" value="ECO:0007669"/>
    <property type="project" value="UniProtKB-EC"/>
</dbReference>
<evidence type="ECO:0000256" key="6">
    <source>
        <dbReference type="ARBA" id="ARBA00022989"/>
    </source>
</evidence>
<gene>
    <name evidence="10" type="ORF">CDCA_CDCA03G0840</name>
</gene>
<evidence type="ECO:0000256" key="8">
    <source>
        <dbReference type="HAMAP-Rule" id="MF_03189"/>
    </source>
</evidence>
<dbReference type="InterPro" id="IPR006370">
    <property type="entry name" value="HB_polyprenyltransferase-like"/>
</dbReference>
<feature type="compositionally biased region" description="Basic and acidic residues" evidence="9">
    <location>
        <begin position="358"/>
        <end position="367"/>
    </location>
</feature>
<reference evidence="10 11" key="1">
    <citation type="submission" date="2022-07" db="EMBL/GenBank/DDBJ databases">
        <title>Genome-wide signatures of adaptation to extreme environments.</title>
        <authorList>
            <person name="Cho C.H."/>
            <person name="Yoon H.S."/>
        </authorList>
    </citation>
    <scope>NUCLEOTIDE SEQUENCE [LARGE SCALE GENOMIC DNA]</scope>
    <source>
        <strain evidence="10 11">DBV 063 E5</strain>
    </source>
</reference>
<comment type="cofactor">
    <cofactor evidence="1 8">
        <name>Mg(2+)</name>
        <dbReference type="ChEBI" id="CHEBI:18420"/>
    </cofactor>
</comment>
<keyword evidence="4 8" id="KW-0808">Transferase</keyword>
<dbReference type="GO" id="GO:0006744">
    <property type="term" value="P:ubiquinone biosynthetic process"/>
    <property type="evidence" value="ECO:0007669"/>
    <property type="project" value="UniProtKB-UniRule"/>
</dbReference>
<dbReference type="PANTHER" id="PTHR11048:SF28">
    <property type="entry name" value="4-HYDROXYBENZOATE POLYPRENYLTRANSFERASE, MITOCHONDRIAL"/>
    <property type="match status" value="1"/>
</dbReference>
<keyword evidence="8" id="KW-0414">Isoprene biosynthesis</keyword>
<dbReference type="GO" id="GO:0008299">
    <property type="term" value="P:isoprenoid biosynthetic process"/>
    <property type="evidence" value="ECO:0007669"/>
    <property type="project" value="UniProtKB-UniRule"/>
</dbReference>
<evidence type="ECO:0000256" key="2">
    <source>
        <dbReference type="ARBA" id="ARBA00004141"/>
    </source>
</evidence>
<comment type="function">
    <text evidence="8">Catalyzes the prenylation of para-hydroxybenzoate (PHB) with an all-trans polyprenyl group. Mediates the second step in the final reaction sequence of coenzyme Q (CoQ) biosynthesis, which is the condensation of the polyisoprenoid side chain with PHB, generating the first membrane-bound Q intermediate.</text>
</comment>
<dbReference type="InterPro" id="IPR044878">
    <property type="entry name" value="UbiA_sf"/>
</dbReference>
<comment type="catalytic activity">
    <reaction evidence="8">
        <text>an all-trans-polyprenyl diphosphate + 4-hydroxybenzoate = a 4-hydroxy-3-(all-trans-polyprenyl)benzoate + diphosphate</text>
        <dbReference type="Rhea" id="RHEA:44504"/>
        <dbReference type="Rhea" id="RHEA-COMP:9514"/>
        <dbReference type="Rhea" id="RHEA-COMP:9564"/>
        <dbReference type="ChEBI" id="CHEBI:17879"/>
        <dbReference type="ChEBI" id="CHEBI:33019"/>
        <dbReference type="ChEBI" id="CHEBI:58914"/>
        <dbReference type="ChEBI" id="CHEBI:78396"/>
        <dbReference type="EC" id="2.5.1.39"/>
    </reaction>
</comment>
<proteinExistence type="inferred from homology"/>
<evidence type="ECO:0000313" key="11">
    <source>
        <dbReference type="Proteomes" id="UP001301350"/>
    </source>
</evidence>
<accession>A0AAV9IR81</accession>
<feature type="region of interest" description="Disordered" evidence="9">
    <location>
        <begin position="49"/>
        <end position="72"/>
    </location>
</feature>
<feature type="transmembrane region" description="Helical" evidence="8">
    <location>
        <begin position="128"/>
        <end position="149"/>
    </location>
</feature>
<dbReference type="Proteomes" id="UP001301350">
    <property type="component" value="Unassembled WGS sequence"/>
</dbReference>
<dbReference type="FunFam" id="1.20.120.1780:FF:000001">
    <property type="entry name" value="4-hydroxybenzoate octaprenyltransferase"/>
    <property type="match status" value="1"/>
</dbReference>
<feature type="region of interest" description="Disordered" evidence="9">
    <location>
        <begin position="353"/>
        <end position="375"/>
    </location>
</feature>
<evidence type="ECO:0000256" key="1">
    <source>
        <dbReference type="ARBA" id="ARBA00001946"/>
    </source>
</evidence>
<dbReference type="InterPro" id="IPR039653">
    <property type="entry name" value="Prenyltransferase"/>
</dbReference>
<feature type="compositionally biased region" description="Low complexity" evidence="9">
    <location>
        <begin position="56"/>
        <end position="71"/>
    </location>
</feature>
<dbReference type="EC" id="2.5.1.39" evidence="8"/>
<keyword evidence="8" id="KW-0831">Ubiquinone biosynthesis</keyword>
<sequence length="375" mass="41142">MPWQTHWQAWRARIRPYAQLSRWERPIGTWLLLWPGAWSVAWVGGGGSVSRPPSPVDDNVSPPPRSTSSTPFGDLGLQAAFAIGSVLLRGAGCTVNDLWDRDIDRRTDRTRTRPLASGALSVRQGQRWALWQCVAAAPVLAYISCAPSSSAPDAHRVSAHRSATDAVSLQWPTVYIGIASLIPLTVYPLAKRFTMWPQAVLGLTFNWGVWLGWSAASPGGRVYLPEALPLYAAGWCWTMVYDTIYAHQDKRTDRLIKVGSTALLFGDARTRPWLIGFTGLFAACLTTAGVHAQQPWPYYAGVAGATAHLVWQIATVRLNEPADCMRKFISNQWTGALLFAGIVAANAWRQRSTSMRASEQEPRDEKSSAATSVIG</sequence>
<feature type="transmembrane region" description="Helical" evidence="8">
    <location>
        <begin position="169"/>
        <end position="187"/>
    </location>
</feature>
<keyword evidence="6 8" id="KW-1133">Transmembrane helix</keyword>
<evidence type="ECO:0000256" key="3">
    <source>
        <dbReference type="ARBA" id="ARBA00005985"/>
    </source>
</evidence>
<keyword evidence="8" id="KW-0496">Mitochondrion</keyword>
<dbReference type="PANTHER" id="PTHR11048">
    <property type="entry name" value="PRENYLTRANSFERASES"/>
    <property type="match status" value="1"/>
</dbReference>
<dbReference type="Pfam" id="PF01040">
    <property type="entry name" value="UbiA"/>
    <property type="match status" value="2"/>
</dbReference>
<keyword evidence="7 8" id="KW-0472">Membrane</keyword>
<evidence type="ECO:0000256" key="7">
    <source>
        <dbReference type="ARBA" id="ARBA00023136"/>
    </source>
</evidence>
<organism evidence="10 11">
    <name type="scientific">Cyanidium caldarium</name>
    <name type="common">Red alga</name>
    <dbReference type="NCBI Taxonomy" id="2771"/>
    <lineage>
        <taxon>Eukaryota</taxon>
        <taxon>Rhodophyta</taxon>
        <taxon>Bangiophyceae</taxon>
        <taxon>Cyanidiales</taxon>
        <taxon>Cyanidiaceae</taxon>
        <taxon>Cyanidium</taxon>
    </lineage>
</organism>
<dbReference type="CDD" id="cd13959">
    <property type="entry name" value="PT_UbiA_COQ2"/>
    <property type="match status" value="1"/>
</dbReference>